<protein>
    <submittedName>
        <fullName evidence="2">Uncharacterized protein</fullName>
    </submittedName>
</protein>
<reference evidence="2" key="1">
    <citation type="submission" date="2020-12" db="EMBL/GenBank/DDBJ databases">
        <title>Devosia sp. MSA67 isolated from Mo River.</title>
        <authorList>
            <person name="Ma F."/>
            <person name="Zi Z."/>
        </authorList>
    </citation>
    <scope>NUCLEOTIDE SEQUENCE</scope>
    <source>
        <strain evidence="2">MSA67</strain>
    </source>
</reference>
<name>A0A934MRH3_9HYPH</name>
<proteinExistence type="predicted"/>
<evidence type="ECO:0000313" key="3">
    <source>
        <dbReference type="Proteomes" id="UP000602124"/>
    </source>
</evidence>
<organism evidence="2 3">
    <name type="scientific">Devosia sediminis</name>
    <dbReference type="NCBI Taxonomy" id="2798801"/>
    <lineage>
        <taxon>Bacteria</taxon>
        <taxon>Pseudomonadati</taxon>
        <taxon>Pseudomonadota</taxon>
        <taxon>Alphaproteobacteria</taxon>
        <taxon>Hyphomicrobiales</taxon>
        <taxon>Devosiaceae</taxon>
        <taxon>Devosia</taxon>
    </lineage>
</organism>
<gene>
    <name evidence="2" type="ORF">JEQ47_11850</name>
</gene>
<evidence type="ECO:0000256" key="1">
    <source>
        <dbReference type="SAM" id="Phobius"/>
    </source>
</evidence>
<keyword evidence="1" id="KW-0472">Membrane</keyword>
<feature type="transmembrane region" description="Helical" evidence="1">
    <location>
        <begin position="79"/>
        <end position="100"/>
    </location>
</feature>
<dbReference type="EMBL" id="JAEKMH010000002">
    <property type="protein sequence ID" value="MBJ3785419.1"/>
    <property type="molecule type" value="Genomic_DNA"/>
</dbReference>
<feature type="transmembrane region" description="Helical" evidence="1">
    <location>
        <begin position="17"/>
        <end position="36"/>
    </location>
</feature>
<dbReference type="AlphaFoldDB" id="A0A934MRH3"/>
<feature type="transmembrane region" description="Helical" evidence="1">
    <location>
        <begin position="106"/>
        <end position="125"/>
    </location>
</feature>
<feature type="transmembrane region" description="Helical" evidence="1">
    <location>
        <begin position="48"/>
        <end position="67"/>
    </location>
</feature>
<dbReference type="RefSeq" id="WP_198876598.1">
    <property type="nucleotide sequence ID" value="NZ_JAEKMH010000002.1"/>
</dbReference>
<sequence length="135" mass="14294">MTDLFAAAPRLDPHLPYLADGPISAVMGLVLIVTATPLTEIAGWSLPPAFFVTLGVILLPWALYNLMIGRMARPHPAMVWSNIAVDLTWALGSVVLVVLYQAELTPLGTALLLAQALAVGGMFAAKLHGAQALLR</sequence>
<keyword evidence="3" id="KW-1185">Reference proteome</keyword>
<accession>A0A934MRH3</accession>
<dbReference type="Proteomes" id="UP000602124">
    <property type="component" value="Unassembled WGS sequence"/>
</dbReference>
<keyword evidence="1" id="KW-0812">Transmembrane</keyword>
<evidence type="ECO:0000313" key="2">
    <source>
        <dbReference type="EMBL" id="MBJ3785419.1"/>
    </source>
</evidence>
<comment type="caution">
    <text evidence="2">The sequence shown here is derived from an EMBL/GenBank/DDBJ whole genome shotgun (WGS) entry which is preliminary data.</text>
</comment>
<keyword evidence="1" id="KW-1133">Transmembrane helix</keyword>